<feature type="region of interest" description="Disordered" evidence="1">
    <location>
        <begin position="1"/>
        <end position="45"/>
    </location>
</feature>
<organism evidence="2 3">
    <name type="scientific">Rotaria magnacalcarata</name>
    <dbReference type="NCBI Taxonomy" id="392030"/>
    <lineage>
        <taxon>Eukaryota</taxon>
        <taxon>Metazoa</taxon>
        <taxon>Spiralia</taxon>
        <taxon>Gnathifera</taxon>
        <taxon>Rotifera</taxon>
        <taxon>Eurotatoria</taxon>
        <taxon>Bdelloidea</taxon>
        <taxon>Philodinida</taxon>
        <taxon>Philodinidae</taxon>
        <taxon>Rotaria</taxon>
    </lineage>
</organism>
<proteinExistence type="predicted"/>
<name>A0A8S3E329_9BILA</name>
<sequence>MSCGRHRRRSIVSSTLNSRLNNQHKCSISKTKPTEKFHQISHSRE</sequence>
<feature type="compositionally biased region" description="Basic and acidic residues" evidence="1">
    <location>
        <begin position="32"/>
        <end position="45"/>
    </location>
</feature>
<evidence type="ECO:0000313" key="2">
    <source>
        <dbReference type="EMBL" id="CAF5056015.1"/>
    </source>
</evidence>
<comment type="caution">
    <text evidence="2">The sequence shown here is derived from an EMBL/GenBank/DDBJ whole genome shotgun (WGS) entry which is preliminary data.</text>
</comment>
<feature type="compositionally biased region" description="Polar residues" evidence="1">
    <location>
        <begin position="11"/>
        <end position="31"/>
    </location>
</feature>
<reference evidence="2" key="1">
    <citation type="submission" date="2021-02" db="EMBL/GenBank/DDBJ databases">
        <authorList>
            <person name="Nowell W R."/>
        </authorList>
    </citation>
    <scope>NUCLEOTIDE SEQUENCE</scope>
</reference>
<dbReference type="Proteomes" id="UP000681967">
    <property type="component" value="Unassembled WGS sequence"/>
</dbReference>
<accession>A0A8S3E329</accession>
<protein>
    <submittedName>
        <fullName evidence="2">Uncharacterized protein</fullName>
    </submittedName>
</protein>
<dbReference type="EMBL" id="CAJOBH010227199">
    <property type="protein sequence ID" value="CAF5056015.1"/>
    <property type="molecule type" value="Genomic_DNA"/>
</dbReference>
<gene>
    <name evidence="2" type="ORF">BYL167_LOCUS58684</name>
</gene>
<evidence type="ECO:0000256" key="1">
    <source>
        <dbReference type="SAM" id="MobiDB-lite"/>
    </source>
</evidence>
<evidence type="ECO:0000313" key="3">
    <source>
        <dbReference type="Proteomes" id="UP000681967"/>
    </source>
</evidence>
<feature type="non-terminal residue" evidence="2">
    <location>
        <position position="45"/>
    </location>
</feature>
<dbReference type="AlphaFoldDB" id="A0A8S3E329"/>
<feature type="compositionally biased region" description="Basic residues" evidence="1">
    <location>
        <begin position="1"/>
        <end position="10"/>
    </location>
</feature>